<dbReference type="CDD" id="cd00090">
    <property type="entry name" value="HTH_ARSR"/>
    <property type="match status" value="1"/>
</dbReference>
<dbReference type="Pfam" id="PF01022">
    <property type="entry name" value="HTH_5"/>
    <property type="match status" value="1"/>
</dbReference>
<evidence type="ECO:0000256" key="4">
    <source>
        <dbReference type="PIRNR" id="PIRNR006707"/>
    </source>
</evidence>
<evidence type="ECO:0000256" key="1">
    <source>
        <dbReference type="ARBA" id="ARBA00023015"/>
    </source>
</evidence>
<dbReference type="PIRSF" id="PIRSF006707">
    <property type="entry name" value="MJ1563"/>
    <property type="match status" value="1"/>
</dbReference>
<dbReference type="InterPro" id="IPR036388">
    <property type="entry name" value="WH-like_DNA-bd_sf"/>
</dbReference>
<dbReference type="InterPro" id="IPR011991">
    <property type="entry name" value="ArsR-like_HTH"/>
</dbReference>
<gene>
    <name evidence="6" type="ORF">AMOR_43390</name>
</gene>
<sequence length="176" mass="19436">MAPMNPDALAKFIDAWGAMGSLWGINRSVARVHALLMASEAPLSLDEIADRLQMSKGNASMSLRDLRNFGVARPVQVPGDRRDFYVTEPDVWTMFFRILHERKRREFDPALDAVRGVLDEPGADGAVRERLEQMADLLATVEGVVARFLKDPESSRSALAFLTGLPGGRGKKGKTR</sequence>
<protein>
    <recommendedName>
        <fullName evidence="4">HTH-type transcriptional regulator</fullName>
    </recommendedName>
</protein>
<dbReference type="InterPro" id="IPR001845">
    <property type="entry name" value="HTH_ArsR_DNA-bd_dom"/>
</dbReference>
<keyword evidence="7" id="KW-1185">Reference proteome</keyword>
<keyword evidence="2 4" id="KW-0238">DNA-binding</keyword>
<dbReference type="PANTHER" id="PTHR38465">
    <property type="entry name" value="HTH-TYPE TRANSCRIPTIONAL REGULATOR MJ1563-RELATED"/>
    <property type="match status" value="1"/>
</dbReference>
<proteinExistence type="inferred from homology"/>
<dbReference type="PANTHER" id="PTHR38465:SF1">
    <property type="entry name" value="HTH-TYPE TRANSCRIPTIONAL REGULATOR MJ1563-RELATED"/>
    <property type="match status" value="1"/>
</dbReference>
<evidence type="ECO:0000256" key="3">
    <source>
        <dbReference type="ARBA" id="ARBA00023163"/>
    </source>
</evidence>
<accession>A0ABN6N043</accession>
<name>A0ABN6N043_9BACT</name>
<dbReference type="Gene3D" id="1.10.10.10">
    <property type="entry name" value="Winged helix-like DNA-binding domain superfamily/Winged helix DNA-binding domain"/>
    <property type="match status" value="1"/>
</dbReference>
<evidence type="ECO:0000313" key="6">
    <source>
        <dbReference type="EMBL" id="BDG05343.1"/>
    </source>
</evidence>
<keyword evidence="3 4" id="KW-0804">Transcription</keyword>
<feature type="domain" description="HTH arsR-type" evidence="5">
    <location>
        <begin position="31"/>
        <end position="71"/>
    </location>
</feature>
<evidence type="ECO:0000256" key="2">
    <source>
        <dbReference type="ARBA" id="ARBA00023125"/>
    </source>
</evidence>
<organism evidence="6 7">
    <name type="scientific">Anaeromyxobacter oryzae</name>
    <dbReference type="NCBI Taxonomy" id="2918170"/>
    <lineage>
        <taxon>Bacteria</taxon>
        <taxon>Pseudomonadati</taxon>
        <taxon>Myxococcota</taxon>
        <taxon>Myxococcia</taxon>
        <taxon>Myxococcales</taxon>
        <taxon>Cystobacterineae</taxon>
        <taxon>Anaeromyxobacteraceae</taxon>
        <taxon>Anaeromyxobacter</taxon>
    </lineage>
</organism>
<evidence type="ECO:0000313" key="7">
    <source>
        <dbReference type="Proteomes" id="UP001162891"/>
    </source>
</evidence>
<comment type="similarity">
    <text evidence="4">Belongs to the GbsR family.</text>
</comment>
<dbReference type="InterPro" id="IPR036390">
    <property type="entry name" value="WH_DNA-bd_sf"/>
</dbReference>
<dbReference type="InterPro" id="IPR052362">
    <property type="entry name" value="HTH-GbsR_regulator"/>
</dbReference>
<dbReference type="EMBL" id="AP025591">
    <property type="protein sequence ID" value="BDG05343.1"/>
    <property type="molecule type" value="Genomic_DNA"/>
</dbReference>
<keyword evidence="1 4" id="KW-0805">Transcription regulation</keyword>
<dbReference type="InterPro" id="IPR026282">
    <property type="entry name" value="MJ1563"/>
</dbReference>
<dbReference type="Proteomes" id="UP001162891">
    <property type="component" value="Chromosome"/>
</dbReference>
<dbReference type="SUPFAM" id="SSF46785">
    <property type="entry name" value="Winged helix' DNA-binding domain"/>
    <property type="match status" value="1"/>
</dbReference>
<reference evidence="7" key="1">
    <citation type="journal article" date="2022" name="Int. J. Syst. Evol. Microbiol.">
        <title>Anaeromyxobacter oryzae sp. nov., Anaeromyxobacter diazotrophicus sp. nov. and Anaeromyxobacter paludicola sp. nov., isolated from paddy soils.</title>
        <authorList>
            <person name="Itoh H."/>
            <person name="Xu Z."/>
            <person name="Mise K."/>
            <person name="Masuda Y."/>
            <person name="Ushijima N."/>
            <person name="Hayakawa C."/>
            <person name="Shiratori Y."/>
            <person name="Senoo K."/>
        </authorList>
    </citation>
    <scope>NUCLEOTIDE SEQUENCE [LARGE SCALE GENOMIC DNA]</scope>
    <source>
        <strain evidence="7">Red232</strain>
    </source>
</reference>
<dbReference type="RefSeq" id="WP_248354058.1">
    <property type="nucleotide sequence ID" value="NZ_AP025591.1"/>
</dbReference>
<evidence type="ECO:0000259" key="5">
    <source>
        <dbReference type="Pfam" id="PF01022"/>
    </source>
</evidence>